<dbReference type="InterPro" id="IPR037401">
    <property type="entry name" value="SnoaL-like"/>
</dbReference>
<evidence type="ECO:0000313" key="3">
    <source>
        <dbReference type="Proteomes" id="UP001589810"/>
    </source>
</evidence>
<reference evidence="2 3" key="1">
    <citation type="submission" date="2024-09" db="EMBL/GenBank/DDBJ databases">
        <authorList>
            <person name="Sun Q."/>
            <person name="Mori K."/>
        </authorList>
    </citation>
    <scope>NUCLEOTIDE SEQUENCE [LARGE SCALE GENOMIC DNA]</scope>
    <source>
        <strain evidence="2 3">TBRC 1432</strain>
    </source>
</reference>
<dbReference type="InterPro" id="IPR032710">
    <property type="entry name" value="NTF2-like_dom_sf"/>
</dbReference>
<evidence type="ECO:0000313" key="2">
    <source>
        <dbReference type="EMBL" id="MFC0540787.1"/>
    </source>
</evidence>
<dbReference type="SUPFAM" id="SSF54427">
    <property type="entry name" value="NTF2-like"/>
    <property type="match status" value="1"/>
</dbReference>
<name>A0ABV6MKT5_9PSEU</name>
<dbReference type="Gene3D" id="3.10.450.50">
    <property type="match status" value="1"/>
</dbReference>
<evidence type="ECO:0000259" key="1">
    <source>
        <dbReference type="Pfam" id="PF13577"/>
    </source>
</evidence>
<sequence>MSDDHVAIQNLIARYALLVDTGDFAGVGDLFADATFVGAAEFTGREAVTGMLERSVIRYADGTPGTQHATTNLIIEVDRDTATTQAYVTIFQALPDFPLQCVAAGRYRDRFARADGRWRFARREVSIHLRGDLSRHLQS</sequence>
<dbReference type="Proteomes" id="UP001589810">
    <property type="component" value="Unassembled WGS sequence"/>
</dbReference>
<comment type="caution">
    <text evidence="2">The sequence shown here is derived from an EMBL/GenBank/DDBJ whole genome shotgun (WGS) entry which is preliminary data.</text>
</comment>
<organism evidence="2 3">
    <name type="scientific">Kutzneria chonburiensis</name>
    <dbReference type="NCBI Taxonomy" id="1483604"/>
    <lineage>
        <taxon>Bacteria</taxon>
        <taxon>Bacillati</taxon>
        <taxon>Actinomycetota</taxon>
        <taxon>Actinomycetes</taxon>
        <taxon>Pseudonocardiales</taxon>
        <taxon>Pseudonocardiaceae</taxon>
        <taxon>Kutzneria</taxon>
    </lineage>
</organism>
<dbReference type="EMBL" id="JBHLUD010000001">
    <property type="protein sequence ID" value="MFC0540787.1"/>
    <property type="molecule type" value="Genomic_DNA"/>
</dbReference>
<accession>A0ABV6MKT5</accession>
<protein>
    <submittedName>
        <fullName evidence="2">Nuclear transport factor 2 family protein</fullName>
    </submittedName>
</protein>
<feature type="domain" description="SnoaL-like" evidence="1">
    <location>
        <begin position="3"/>
        <end position="123"/>
    </location>
</feature>
<proteinExistence type="predicted"/>
<dbReference type="RefSeq" id="WP_273939631.1">
    <property type="nucleotide sequence ID" value="NZ_CP097263.1"/>
</dbReference>
<dbReference type="Pfam" id="PF13577">
    <property type="entry name" value="SnoaL_4"/>
    <property type="match status" value="1"/>
</dbReference>
<keyword evidence="3" id="KW-1185">Reference proteome</keyword>
<gene>
    <name evidence="2" type="ORF">ACFFH7_04815</name>
</gene>